<name>A0ACB7YY29_9ERIC</name>
<evidence type="ECO:0000313" key="2">
    <source>
        <dbReference type="Proteomes" id="UP000828048"/>
    </source>
</evidence>
<organism evidence="1 2">
    <name type="scientific">Vaccinium darrowii</name>
    <dbReference type="NCBI Taxonomy" id="229202"/>
    <lineage>
        <taxon>Eukaryota</taxon>
        <taxon>Viridiplantae</taxon>
        <taxon>Streptophyta</taxon>
        <taxon>Embryophyta</taxon>
        <taxon>Tracheophyta</taxon>
        <taxon>Spermatophyta</taxon>
        <taxon>Magnoliopsida</taxon>
        <taxon>eudicotyledons</taxon>
        <taxon>Gunneridae</taxon>
        <taxon>Pentapetalae</taxon>
        <taxon>asterids</taxon>
        <taxon>Ericales</taxon>
        <taxon>Ericaceae</taxon>
        <taxon>Vaccinioideae</taxon>
        <taxon>Vaccinieae</taxon>
        <taxon>Vaccinium</taxon>
    </lineage>
</organism>
<dbReference type="EMBL" id="CM037153">
    <property type="protein sequence ID" value="KAH7858159.1"/>
    <property type="molecule type" value="Genomic_DNA"/>
</dbReference>
<keyword evidence="2" id="KW-1185">Reference proteome</keyword>
<reference evidence="1 2" key="1">
    <citation type="journal article" date="2021" name="Hortic Res">
        <title>High-quality reference genome and annotation aids understanding of berry development for evergreen blueberry (Vaccinium darrowii).</title>
        <authorList>
            <person name="Yu J."/>
            <person name="Hulse-Kemp A.M."/>
            <person name="Babiker E."/>
            <person name="Staton M."/>
        </authorList>
    </citation>
    <scope>NUCLEOTIDE SEQUENCE [LARGE SCALE GENOMIC DNA]</scope>
    <source>
        <strain evidence="2">cv. NJ 8807/NJ 8810</strain>
        <tissue evidence="1">Young leaf</tissue>
    </source>
</reference>
<accession>A0ACB7YY29</accession>
<comment type="caution">
    <text evidence="1">The sequence shown here is derived from an EMBL/GenBank/DDBJ whole genome shotgun (WGS) entry which is preliminary data.</text>
</comment>
<sequence length="856" mass="94903">MSSTKVCFNSNCKDALDRSRKGWRRRTGEFADLCHRCASAYDEGKFCETFHLNASGWRCCESCGKQIHCGCIVSFHMFVLLDAGGIECITCARKSFILTPNPAWPPPSLFLPVLPERNKDLSSKNWSQIAGSGPVPWRQAPSLFSSSSAQSDLQPRMPFEVDIRSGSDRIISIERLSASSFERKTGDKLAERLTNDCLKLGASDILENGNAGFNWAEQANARVNVPQKSSFSKNDTSTSHFGLAVSSLCPNDANDQPKVSGTGAPRPTPPVIGKQFCGHNGAELSGEPQIRNGRPKGDTRPRTQLLPRYWSRIHDQELQKISGHSNSVCTPLFEKMLSASDAGRIGRLVLPKKCAEAYFPPISQPEGLPLKVEDSKGKEWIFQFRFWPNNNSRMYVLEGITPCIQSMQLQAGDIVTFSRIDPEGKLVMGFRKASASPSDQGNEAVNAKTGDASVKKTKAGEVLSTPHQLKGCLVSPGISPIDQANSADQNSPWSKDDISRCSTEEVVGAKSSFRTKRKNSTLSSKSKRLRVQTEELTELKLTWELAQGLFRPPPNCDSNVVVVDGFEFEEYEDAPIIGRPTILATENAGGKIQWAQCEDCFKWRKLPADAFLPSRWTCSENSWDPERSLCSATQELTAEQLEYLIPTSTRAASKEIKVTKRDPDSDAALQALDALANLAIQEEGETLPESSQATTTKHPRHRPGCTCIVCIQPPSGKGPKHEQNCTCNICSMVRRRFQTLMSRREKKQSEKEAEKNSLQNPEQQNPEFPVMFPDDEEIQLCTASPDEKTVNCALQLKGNIIDLNIQPERDDEVSSGSDSGGMRRSRMRRFVRGGTSGMQVYQSLSEWECRWRPNTT</sequence>
<gene>
    <name evidence="1" type="ORF">Vadar_020661</name>
</gene>
<dbReference type="Proteomes" id="UP000828048">
    <property type="component" value="Chromosome 3"/>
</dbReference>
<evidence type="ECO:0000313" key="1">
    <source>
        <dbReference type="EMBL" id="KAH7858159.1"/>
    </source>
</evidence>
<proteinExistence type="predicted"/>
<protein>
    <submittedName>
        <fullName evidence="1">Uncharacterized protein</fullName>
    </submittedName>
</protein>